<accession>A0A161W8L5</accession>
<dbReference type="AlphaFoldDB" id="A0A161W8L5"/>
<evidence type="ECO:0000256" key="2">
    <source>
        <dbReference type="SAM" id="SignalP"/>
    </source>
</evidence>
<reference evidence="3 4" key="1">
    <citation type="submission" date="2015-06" db="EMBL/GenBank/DDBJ databases">
        <title>Survival trade-offs in plant roots during colonization by closely related pathogenic and mutualistic fungi.</title>
        <authorList>
            <person name="Hacquard S."/>
            <person name="Kracher B."/>
            <person name="Hiruma K."/>
            <person name="Weinman A."/>
            <person name="Muench P."/>
            <person name="Garrido Oter R."/>
            <person name="Ver Loren van Themaat E."/>
            <person name="Dallerey J.-F."/>
            <person name="Damm U."/>
            <person name="Henrissat B."/>
            <person name="Lespinet O."/>
            <person name="Thon M."/>
            <person name="Kemen E."/>
            <person name="McHardy A.C."/>
            <person name="Schulze-Lefert P."/>
            <person name="O'Connell R.J."/>
        </authorList>
    </citation>
    <scope>NUCLEOTIDE SEQUENCE [LARGE SCALE GENOMIC DNA]</scope>
    <source>
        <strain evidence="3 4">MAFF 238704</strain>
    </source>
</reference>
<keyword evidence="2" id="KW-0732">Signal</keyword>
<protein>
    <submittedName>
        <fullName evidence="3">Uncharacterized protein</fullName>
    </submittedName>
</protein>
<dbReference type="EMBL" id="LFIW01001910">
    <property type="protein sequence ID" value="KZL80348.1"/>
    <property type="molecule type" value="Genomic_DNA"/>
</dbReference>
<feature type="region of interest" description="Disordered" evidence="1">
    <location>
        <begin position="241"/>
        <end position="278"/>
    </location>
</feature>
<sequence length="459" mass="48921">LPRRPVSSIFLSVFPLGLEVAPVAVELEIRLVLAVAHQLQPVKLGAGVGLRPQADGQGVASPVVEHAWRNREPRLRADVRDELAVLVPVDPKHDACDGAGGRGELEAEGCVEVRVDVEREVGDVETDACARETVQGGFRFPRGTGGREAGKMPAQALRVETPLVHGPTDWVDVCLAAGSTRELPQLETRVGTCAAGLQLSTEDAARVVDALRCARLVVPVVVDNDRYDIVRLAKRPPRENERLVGRRRRRGSDVAPKELPVDPRRPAERQTARGSDVDGRGVGAVKIAAVDLGTRIEAIVGTVQHRQSDGDVRVRRGCLVADRPAEVVVVGRRFGEGFGGTPVLQLREGYSAALGTRDLHGEGAVRGLGGSQALAVPVDSLDGLVADVSLQDGRPVAVAGDMKNAMGDAGAPDEVRAEDEKLLAGLDGRVGRCRRSPKSPCRLLLEEVHQSAVGELDHR</sequence>
<feature type="signal peptide" evidence="2">
    <location>
        <begin position="1"/>
        <end position="20"/>
    </location>
</feature>
<evidence type="ECO:0000256" key="1">
    <source>
        <dbReference type="SAM" id="MobiDB-lite"/>
    </source>
</evidence>
<feature type="non-terminal residue" evidence="3">
    <location>
        <position position="1"/>
    </location>
</feature>
<gene>
    <name evidence="3" type="ORF">CI238_08969</name>
</gene>
<evidence type="ECO:0000313" key="3">
    <source>
        <dbReference type="EMBL" id="KZL80348.1"/>
    </source>
</evidence>
<name>A0A161W8L5_COLIC</name>
<proteinExistence type="predicted"/>
<comment type="caution">
    <text evidence="3">The sequence shown here is derived from an EMBL/GenBank/DDBJ whole genome shotgun (WGS) entry which is preliminary data.</text>
</comment>
<dbReference type="Proteomes" id="UP000076584">
    <property type="component" value="Unassembled WGS sequence"/>
</dbReference>
<organism evidence="3 4">
    <name type="scientific">Colletotrichum incanum</name>
    <name type="common">Soybean anthracnose fungus</name>
    <dbReference type="NCBI Taxonomy" id="1573173"/>
    <lineage>
        <taxon>Eukaryota</taxon>
        <taxon>Fungi</taxon>
        <taxon>Dikarya</taxon>
        <taxon>Ascomycota</taxon>
        <taxon>Pezizomycotina</taxon>
        <taxon>Sordariomycetes</taxon>
        <taxon>Hypocreomycetidae</taxon>
        <taxon>Glomerellales</taxon>
        <taxon>Glomerellaceae</taxon>
        <taxon>Colletotrichum</taxon>
        <taxon>Colletotrichum spaethianum species complex</taxon>
    </lineage>
</organism>
<evidence type="ECO:0000313" key="4">
    <source>
        <dbReference type="Proteomes" id="UP000076584"/>
    </source>
</evidence>
<feature type="compositionally biased region" description="Basic and acidic residues" evidence="1">
    <location>
        <begin position="251"/>
        <end position="278"/>
    </location>
</feature>
<feature type="chain" id="PRO_5007828937" evidence="2">
    <location>
        <begin position="21"/>
        <end position="459"/>
    </location>
</feature>
<keyword evidence="4" id="KW-1185">Reference proteome</keyword>